<evidence type="ECO:0000256" key="2">
    <source>
        <dbReference type="ARBA" id="ARBA00022670"/>
    </source>
</evidence>
<sequence length="1290" mass="148619">MTASLRTLLATWSVLLVGLLHWGLGSAENCTADGPFANGPHDSVWRSESIKAVVDDDMFVKPKIDKAKYRYIKLKNGLKAFLVSKEDAERSEVAISVDVGFQYDPPKIIGLSNLVQHSLLLASQQYPNIDEFHNFIKLLNGRIYLDLFERSSIYSFTIGTEYLSESIYRFSSYFHRPLLNNDSINKALLTIFNQLNRIRRNEVWVRREIEREVSAPNSNFEPFYYGNKNTLLNNPALAEGEIYEKVRHYFSKYYGPNNMRLAIVGRESLDKLEKYVIRNFAHIKRNWLNIVNTEDSYNYMVNPFIRIAGNIITIRKLKRTRVNTINLRFPIELQLVNWRRIPTLYFKYLLDGNYKGILRRYLKSLGISTPVRVSVVSYEGFSTLDVSIDLFNGQLKHSWAVVRAVISAVKFIIEKPVSEKVLLEAKRIADIIFNYRESDFAKDLAYNIVYKYSRYKAKPHEIIYADEVMEVVDVSFVRSFMNSISIDGVSIFFFTPVLVMQKGPPDYKIFRSNFYSRTFNSLNSDVAPGAPESPGSRQDGGAKVMHWIYNTIKYYLIKFLAFVFQKELYAEETSIKKEMGKQDPFQDSEDISKENQFVECSVVLKSANLQSDYCVSRFPKDFFQEIHSLTSFEIQKTYELDIYTLNPYTPLDLSLSPKEAGTKTTPQPLLLSIKKYLNQNIQSIVSSRSSRSPDGSPAVSGPSARRCVESAIRRQILQERDRDRDSGGRCVSDSQPSSRDGGGGEEAEAEAGAGADYADVSIMQLDFYSNIVYFYYKSSAEKSFPEAAISIRIQTPRLRSKMGSYPRVLRVIPRMVAAIEVLCAALEISLDDEMHNFRVTRNEFKISSFSDYTYNGLPNGFEITLKGFYDVLPTFLKKFAAQLSYPRKYLSVDKFEEAMRRVSGSLHHSVYFTPSITRSLIILRSITENQNLTPFDRLNELKYVTYQDIVELSEFFARRGQVEGIFMNNINPLRAGQIVDKFLDSLGRSKETSGTVSFAIKMYGVEIVDHEALQSIFEREAREYSVKNMLVPISHAGESYFNSYELLDMTTLPLRLWRSYRFEYSSINEEKSISSLALLIGTKTPFTISLVALLCIFLSDLINKFLKRISNETDNVTVFSPSYYSVLTFMVIQVESYSKDVASLSEFLILFINEIFETPYIIEKNFFYKVKRDCIEKFRGLPNNIELFSLLFYTFIEGTDLPFQWIEKVIHTMETLSYNRFIKSIKFLHKAPQIIIAVQSKISNRTYRIDKYVPKGFTMLNSTDDLLNQENLYIYKLPIDISRNVLSQEL</sequence>
<evidence type="ECO:0000259" key="9">
    <source>
        <dbReference type="Pfam" id="PF00675"/>
    </source>
</evidence>
<dbReference type="Pfam" id="PF05193">
    <property type="entry name" value="Peptidase_M16_C"/>
    <property type="match status" value="1"/>
</dbReference>
<evidence type="ECO:0000256" key="7">
    <source>
        <dbReference type="SAM" id="MobiDB-lite"/>
    </source>
</evidence>
<comment type="similarity">
    <text evidence="1">Belongs to the peptidase M16 family.</text>
</comment>
<evidence type="ECO:0000256" key="3">
    <source>
        <dbReference type="ARBA" id="ARBA00022723"/>
    </source>
</evidence>
<dbReference type="SUPFAM" id="SSF63411">
    <property type="entry name" value="LuxS/MPP-like metallohydrolase"/>
    <property type="match status" value="3"/>
</dbReference>
<feature type="domain" description="Peptidase M16 N-terminal" evidence="9">
    <location>
        <begin position="82"/>
        <end position="202"/>
    </location>
</feature>
<evidence type="ECO:0000256" key="1">
    <source>
        <dbReference type="ARBA" id="ARBA00007261"/>
    </source>
</evidence>
<keyword evidence="3" id="KW-0479">Metal-binding</keyword>
<dbReference type="PANTHER" id="PTHR43690:SF18">
    <property type="entry name" value="INSULIN-DEGRADING ENZYME-RELATED"/>
    <property type="match status" value="1"/>
</dbReference>
<keyword evidence="12" id="KW-1185">Reference proteome</keyword>
<evidence type="ECO:0000313" key="12">
    <source>
        <dbReference type="Proteomes" id="UP001071777"/>
    </source>
</evidence>
<gene>
    <name evidence="11" type="ORF">OJ252_361</name>
</gene>
<reference evidence="11" key="1">
    <citation type="submission" date="2022-10" db="EMBL/GenBank/DDBJ databases">
        <title>Adaptive evolution leads to modifications in subtelomeric GC content in a zoonotic Cryptosporidium species.</title>
        <authorList>
            <person name="Li J."/>
            <person name="Feng Y."/>
            <person name="Xiao L."/>
        </authorList>
    </citation>
    <scope>NUCLEOTIDE SEQUENCE</scope>
    <source>
        <strain evidence="11">25894</strain>
    </source>
</reference>
<dbReference type="InterPro" id="IPR011249">
    <property type="entry name" value="Metalloenz_LuxS/M16"/>
</dbReference>
<feature type="region of interest" description="Disordered" evidence="7">
    <location>
        <begin position="685"/>
        <end position="750"/>
    </location>
</feature>
<feature type="domain" description="Peptidase M16 C-terminal" evidence="10">
    <location>
        <begin position="243"/>
        <end position="427"/>
    </location>
</feature>
<dbReference type="InterPro" id="IPR011765">
    <property type="entry name" value="Pept_M16_N"/>
</dbReference>
<dbReference type="Pfam" id="PF00675">
    <property type="entry name" value="Peptidase_M16"/>
    <property type="match status" value="1"/>
</dbReference>
<evidence type="ECO:0000256" key="5">
    <source>
        <dbReference type="ARBA" id="ARBA00022833"/>
    </source>
</evidence>
<accession>A0ABQ8PBJ8</accession>
<evidence type="ECO:0000256" key="6">
    <source>
        <dbReference type="ARBA" id="ARBA00023049"/>
    </source>
</evidence>
<evidence type="ECO:0000259" key="10">
    <source>
        <dbReference type="Pfam" id="PF05193"/>
    </source>
</evidence>
<dbReference type="Gene3D" id="3.30.830.10">
    <property type="entry name" value="Metalloenzyme, LuxS/M16 peptidase-like"/>
    <property type="match status" value="3"/>
</dbReference>
<organism evidence="11 12">
    <name type="scientific">Cryptosporidium canis</name>
    <dbReference type="NCBI Taxonomy" id="195482"/>
    <lineage>
        <taxon>Eukaryota</taxon>
        <taxon>Sar</taxon>
        <taxon>Alveolata</taxon>
        <taxon>Apicomplexa</taxon>
        <taxon>Conoidasida</taxon>
        <taxon>Coccidia</taxon>
        <taxon>Eucoccidiorida</taxon>
        <taxon>Eimeriorina</taxon>
        <taxon>Cryptosporidiidae</taxon>
        <taxon>Cryptosporidium</taxon>
    </lineage>
</organism>
<dbReference type="PANTHER" id="PTHR43690">
    <property type="entry name" value="NARDILYSIN"/>
    <property type="match status" value="1"/>
</dbReference>
<feature type="compositionally biased region" description="Basic and acidic residues" evidence="7">
    <location>
        <begin position="706"/>
        <end position="727"/>
    </location>
</feature>
<dbReference type="InterPro" id="IPR007863">
    <property type="entry name" value="Peptidase_M16_C"/>
</dbReference>
<keyword evidence="4" id="KW-0378">Hydrolase</keyword>
<dbReference type="Proteomes" id="UP001071777">
    <property type="component" value="Unassembled WGS sequence"/>
</dbReference>
<evidence type="ECO:0000313" key="11">
    <source>
        <dbReference type="EMBL" id="KAJ1614971.1"/>
    </source>
</evidence>
<protein>
    <submittedName>
        <fullName evidence="11">Secreted insulinase-like peptidase</fullName>
    </submittedName>
</protein>
<evidence type="ECO:0000256" key="8">
    <source>
        <dbReference type="SAM" id="SignalP"/>
    </source>
</evidence>
<evidence type="ECO:0000256" key="4">
    <source>
        <dbReference type="ARBA" id="ARBA00022801"/>
    </source>
</evidence>
<comment type="caution">
    <text evidence="11">The sequence shown here is derived from an EMBL/GenBank/DDBJ whole genome shotgun (WGS) entry which is preliminary data.</text>
</comment>
<feature type="chain" id="PRO_5045402020" evidence="8">
    <location>
        <begin position="28"/>
        <end position="1290"/>
    </location>
</feature>
<keyword evidence="2" id="KW-0645">Protease</keyword>
<keyword evidence="6" id="KW-0482">Metalloprotease</keyword>
<proteinExistence type="inferred from homology"/>
<dbReference type="EMBL" id="JAPCXB010000012">
    <property type="protein sequence ID" value="KAJ1614971.1"/>
    <property type="molecule type" value="Genomic_DNA"/>
</dbReference>
<keyword evidence="5" id="KW-0862">Zinc</keyword>
<keyword evidence="8" id="KW-0732">Signal</keyword>
<dbReference type="InterPro" id="IPR050626">
    <property type="entry name" value="Peptidase_M16"/>
</dbReference>
<feature type="signal peptide" evidence="8">
    <location>
        <begin position="1"/>
        <end position="27"/>
    </location>
</feature>
<name>A0ABQ8PBJ8_9CRYT</name>